<reference evidence="13" key="1">
    <citation type="journal article" date="2020" name="mSystems">
        <title>Genome- and Community-Level Interaction Insights into Carbon Utilization and Element Cycling Functions of Hydrothermarchaeota in Hydrothermal Sediment.</title>
        <authorList>
            <person name="Zhou Z."/>
            <person name="Liu Y."/>
            <person name="Xu W."/>
            <person name="Pan J."/>
            <person name="Luo Z.H."/>
            <person name="Li M."/>
        </authorList>
    </citation>
    <scope>NUCLEOTIDE SEQUENCE</scope>
    <source>
        <strain evidence="13">SpSt-629</strain>
    </source>
</reference>
<evidence type="ECO:0000256" key="4">
    <source>
        <dbReference type="ARBA" id="ARBA00022598"/>
    </source>
</evidence>
<name>A0A832ASV3_9CREN</name>
<gene>
    <name evidence="13" type="ORF">ENT99_07935</name>
</gene>
<feature type="domain" description="GMPS ATP-PPase" evidence="12">
    <location>
        <begin position="2"/>
        <end position="187"/>
    </location>
</feature>
<protein>
    <recommendedName>
        <fullName evidence="3">GMP synthase (glutamine-hydrolyzing)</fullName>
        <ecNumber evidence="3">6.3.5.2</ecNumber>
    </recommendedName>
    <alternativeName>
        <fullName evidence="9">GMP synthetase</fullName>
    </alternativeName>
</protein>
<keyword evidence="6 11" id="KW-0332">GMP biosynthesis</keyword>
<evidence type="ECO:0000256" key="11">
    <source>
        <dbReference type="PROSITE-ProRule" id="PRU00886"/>
    </source>
</evidence>
<evidence type="ECO:0000259" key="12">
    <source>
        <dbReference type="PROSITE" id="PS51553"/>
    </source>
</evidence>
<dbReference type="SUPFAM" id="SSF54810">
    <property type="entry name" value="GMP synthetase C-terminal dimerisation domain"/>
    <property type="match status" value="1"/>
</dbReference>
<dbReference type="InterPro" id="IPR020536">
    <property type="entry name" value="ThiI_AANH"/>
</dbReference>
<keyword evidence="4" id="KW-0436">Ligase</keyword>
<dbReference type="GO" id="GO:0003921">
    <property type="term" value="F:GMP synthase activity"/>
    <property type="evidence" value="ECO:0007669"/>
    <property type="project" value="InterPro"/>
</dbReference>
<evidence type="ECO:0000256" key="10">
    <source>
        <dbReference type="ARBA" id="ARBA00049404"/>
    </source>
</evidence>
<evidence type="ECO:0000256" key="6">
    <source>
        <dbReference type="ARBA" id="ARBA00022749"/>
    </source>
</evidence>
<evidence type="ECO:0000256" key="3">
    <source>
        <dbReference type="ARBA" id="ARBA00012746"/>
    </source>
</evidence>
<sequence>MSELIVSIDELINRLRALYRDIDCAVACVSGGVDSTTSAVLAKKALGDKVYPVFINTGFMRMNEGARVREALKGILDLEIYDFSEEIISRIEGLEDAEEKRIAFRDAFYMSVKKIAEEKKCGWIVQGTIKADVVETIGKIKTQHNVLTDELLKRYGLKVIEPVIDLYKHEVRALAKQLGLPKWLAERQPFPGPGLLVRTVGKLYREKLELVRKATAIVEERLNGRGYSQYFPAIWEHDILDKGVMGDIEYLVFKVKATGVIDGRRIYGHPVMVRRYHQVTDIYTFYRQFNSENYPHVLLQLREKEDGEFVIAIRIVKTEDYMVAEVPRIDIYKELKELAEELLSLPKIKAIAFDVTPKPPATIEYE</sequence>
<comment type="pathway">
    <text evidence="2">Purine metabolism; GMP biosynthesis; GMP from XMP (L-Gln route): step 1/1.</text>
</comment>
<dbReference type="InterPro" id="IPR001674">
    <property type="entry name" value="GMP_synth_C"/>
</dbReference>
<dbReference type="PANTHER" id="PTHR11922:SF2">
    <property type="entry name" value="GMP SYNTHASE [GLUTAMINE-HYDROLYZING]"/>
    <property type="match status" value="1"/>
</dbReference>
<dbReference type="SUPFAM" id="SSF52402">
    <property type="entry name" value="Adenine nucleotide alpha hydrolases-like"/>
    <property type="match status" value="1"/>
</dbReference>
<dbReference type="UniPathway" id="UPA00189">
    <property type="reaction ID" value="UER00296"/>
</dbReference>
<dbReference type="GO" id="GO:0004810">
    <property type="term" value="F:CCA tRNA nucleotidyltransferase activity"/>
    <property type="evidence" value="ECO:0007669"/>
    <property type="project" value="InterPro"/>
</dbReference>
<evidence type="ECO:0000256" key="7">
    <source>
        <dbReference type="ARBA" id="ARBA00022755"/>
    </source>
</evidence>
<dbReference type="GO" id="GO:0005829">
    <property type="term" value="C:cytosol"/>
    <property type="evidence" value="ECO:0007669"/>
    <property type="project" value="TreeGrafter"/>
</dbReference>
<dbReference type="PROSITE" id="PS51553">
    <property type="entry name" value="GMPS_ATP_PPASE"/>
    <property type="match status" value="1"/>
</dbReference>
<dbReference type="EC" id="6.3.5.2" evidence="3"/>
<evidence type="ECO:0000256" key="2">
    <source>
        <dbReference type="ARBA" id="ARBA00005153"/>
    </source>
</evidence>
<accession>A0A832ASV3</accession>
<dbReference type="InterPro" id="IPR025777">
    <property type="entry name" value="GMPS_ATP_PPase_dom"/>
</dbReference>
<keyword evidence="7 11" id="KW-0658">Purine biosynthesis</keyword>
<comment type="catalytic activity">
    <reaction evidence="10">
        <text>XMP + L-glutamine + ATP + H2O = GMP + L-glutamate + AMP + diphosphate + 2 H(+)</text>
        <dbReference type="Rhea" id="RHEA:11680"/>
        <dbReference type="ChEBI" id="CHEBI:15377"/>
        <dbReference type="ChEBI" id="CHEBI:15378"/>
        <dbReference type="ChEBI" id="CHEBI:29985"/>
        <dbReference type="ChEBI" id="CHEBI:30616"/>
        <dbReference type="ChEBI" id="CHEBI:33019"/>
        <dbReference type="ChEBI" id="CHEBI:57464"/>
        <dbReference type="ChEBI" id="CHEBI:58115"/>
        <dbReference type="ChEBI" id="CHEBI:58359"/>
        <dbReference type="ChEBI" id="CHEBI:456215"/>
        <dbReference type="EC" id="6.3.5.2"/>
    </reaction>
</comment>
<comment type="function">
    <text evidence="1">Catalyzes the synthesis of GMP from XMP.</text>
</comment>
<evidence type="ECO:0000256" key="5">
    <source>
        <dbReference type="ARBA" id="ARBA00022741"/>
    </source>
</evidence>
<dbReference type="EMBL" id="DTAU01000148">
    <property type="protein sequence ID" value="HFQ79605.1"/>
    <property type="molecule type" value="Genomic_DNA"/>
</dbReference>
<dbReference type="Gene3D" id="3.30.300.10">
    <property type="match status" value="1"/>
</dbReference>
<organism evidence="13">
    <name type="scientific">Ignisphaera aggregans</name>
    <dbReference type="NCBI Taxonomy" id="334771"/>
    <lineage>
        <taxon>Archaea</taxon>
        <taxon>Thermoproteota</taxon>
        <taxon>Thermoprotei</taxon>
        <taxon>Desulfurococcales</taxon>
        <taxon>Desulfurococcaceae</taxon>
        <taxon>Ignisphaera</taxon>
    </lineage>
</organism>
<dbReference type="Gene3D" id="3.40.50.620">
    <property type="entry name" value="HUPs"/>
    <property type="match status" value="1"/>
</dbReference>
<comment type="caution">
    <text evidence="13">The sequence shown here is derived from an EMBL/GenBank/DDBJ whole genome shotgun (WGS) entry which is preliminary data.</text>
</comment>
<evidence type="ECO:0000256" key="1">
    <source>
        <dbReference type="ARBA" id="ARBA00002332"/>
    </source>
</evidence>
<evidence type="ECO:0000313" key="13">
    <source>
        <dbReference type="EMBL" id="HFQ79605.1"/>
    </source>
</evidence>
<proteinExistence type="predicted"/>
<evidence type="ECO:0000256" key="9">
    <source>
        <dbReference type="ARBA" id="ARBA00030464"/>
    </source>
</evidence>
<evidence type="ECO:0000256" key="8">
    <source>
        <dbReference type="ARBA" id="ARBA00022840"/>
    </source>
</evidence>
<feature type="binding site" evidence="11">
    <location>
        <begin position="30"/>
        <end position="36"/>
    </location>
    <ligand>
        <name>ATP</name>
        <dbReference type="ChEBI" id="CHEBI:30616"/>
    </ligand>
</feature>
<dbReference type="AlphaFoldDB" id="A0A832ASV3"/>
<dbReference type="Pfam" id="PF02568">
    <property type="entry name" value="ThiI"/>
    <property type="match status" value="1"/>
</dbReference>
<dbReference type="InterPro" id="IPR014729">
    <property type="entry name" value="Rossmann-like_a/b/a_fold"/>
</dbReference>
<keyword evidence="8 11" id="KW-0067">ATP-binding</keyword>
<dbReference type="Pfam" id="PF00958">
    <property type="entry name" value="GMP_synt_C"/>
    <property type="match status" value="1"/>
</dbReference>
<dbReference type="PANTHER" id="PTHR11922">
    <property type="entry name" value="GMP SYNTHASE-RELATED"/>
    <property type="match status" value="1"/>
</dbReference>
<dbReference type="GO" id="GO:0005524">
    <property type="term" value="F:ATP binding"/>
    <property type="evidence" value="ECO:0007669"/>
    <property type="project" value="UniProtKB-UniRule"/>
</dbReference>
<keyword evidence="5 11" id="KW-0547">Nucleotide-binding</keyword>